<gene>
    <name evidence="2" type="ORF">SAMN05660472_01815</name>
</gene>
<accession>A0A1G9E2G8</accession>
<name>A0A1G9E2G8_9FIRM</name>
<evidence type="ECO:0000313" key="3">
    <source>
        <dbReference type="Proteomes" id="UP000198718"/>
    </source>
</evidence>
<dbReference type="PANTHER" id="PTHR33434">
    <property type="entry name" value="DEGV DOMAIN-CONTAINING PROTEIN DR_1986-RELATED"/>
    <property type="match status" value="1"/>
</dbReference>
<dbReference type="Gene3D" id="3.30.1180.10">
    <property type="match status" value="1"/>
</dbReference>
<dbReference type="InterPro" id="IPR003797">
    <property type="entry name" value="DegV"/>
</dbReference>
<dbReference type="Pfam" id="PF02645">
    <property type="entry name" value="DegV"/>
    <property type="match status" value="1"/>
</dbReference>
<sequence length="281" mass="30992">MNNIQIITDSMTDVPKYLVDKYNIIVIPLTIHFEDGEYRDGVDLTGEEFYKKLTEVKELPQTSQVTPNTFMNVFREVLEAGKEIICINGSSKASGTHQAAVLAKQELETDKIDVFDTMGLCFGGGFFVYEAAKMAIEGGTREEILTKLDKMKSNIDHIFTVDTLEYLKKGGRLNPMKATIATILNVKPILTVEDGLVESLDKVRGTKKVIGKMVELAKNRGGDFSQKTVAIAHANTPVKADELKETVEKELNPKEVIITEIGCTIGTHAGPGTLAIFYSKK</sequence>
<dbReference type="OrthoDB" id="9780216at2"/>
<reference evidence="2 3" key="1">
    <citation type="submission" date="2016-10" db="EMBL/GenBank/DDBJ databases">
        <authorList>
            <person name="de Groot N.N."/>
        </authorList>
    </citation>
    <scope>NUCLEOTIDE SEQUENCE [LARGE SCALE GENOMIC DNA]</scope>
    <source>
        <strain evidence="2 3">DSM 18346</strain>
    </source>
</reference>
<dbReference type="GO" id="GO:0008289">
    <property type="term" value="F:lipid binding"/>
    <property type="evidence" value="ECO:0007669"/>
    <property type="project" value="UniProtKB-KW"/>
</dbReference>
<protein>
    <submittedName>
        <fullName evidence="2">EDD domain protein, DegV family</fullName>
    </submittedName>
</protein>
<organism evidence="2 3">
    <name type="scientific">Natronincola ferrireducens</name>
    <dbReference type="NCBI Taxonomy" id="393762"/>
    <lineage>
        <taxon>Bacteria</taxon>
        <taxon>Bacillati</taxon>
        <taxon>Bacillota</taxon>
        <taxon>Clostridia</taxon>
        <taxon>Peptostreptococcales</taxon>
        <taxon>Natronincolaceae</taxon>
        <taxon>Natronincola</taxon>
    </lineage>
</organism>
<dbReference type="Gene3D" id="3.40.50.10170">
    <property type="match status" value="1"/>
</dbReference>
<dbReference type="PROSITE" id="PS51482">
    <property type="entry name" value="DEGV"/>
    <property type="match status" value="1"/>
</dbReference>
<keyword evidence="3" id="KW-1185">Reference proteome</keyword>
<dbReference type="SUPFAM" id="SSF82549">
    <property type="entry name" value="DAK1/DegV-like"/>
    <property type="match status" value="1"/>
</dbReference>
<dbReference type="PANTHER" id="PTHR33434:SF2">
    <property type="entry name" value="FATTY ACID-BINDING PROTEIN TM_1468"/>
    <property type="match status" value="1"/>
</dbReference>
<dbReference type="Proteomes" id="UP000198718">
    <property type="component" value="Unassembled WGS sequence"/>
</dbReference>
<evidence type="ECO:0000313" key="2">
    <source>
        <dbReference type="EMBL" id="SDK70336.1"/>
    </source>
</evidence>
<dbReference type="InterPro" id="IPR043168">
    <property type="entry name" value="DegV_C"/>
</dbReference>
<evidence type="ECO:0000256" key="1">
    <source>
        <dbReference type="ARBA" id="ARBA00023121"/>
    </source>
</evidence>
<dbReference type="RefSeq" id="WP_090553385.1">
    <property type="nucleotide sequence ID" value="NZ_FNFP01000003.1"/>
</dbReference>
<dbReference type="NCBIfam" id="TIGR00762">
    <property type="entry name" value="DegV"/>
    <property type="match status" value="1"/>
</dbReference>
<dbReference type="AlphaFoldDB" id="A0A1G9E2G8"/>
<dbReference type="InterPro" id="IPR050270">
    <property type="entry name" value="DegV_domain_contain"/>
</dbReference>
<keyword evidence="1" id="KW-0446">Lipid-binding</keyword>
<dbReference type="STRING" id="393762.SAMN05660472_01815"/>
<dbReference type="EMBL" id="FNFP01000003">
    <property type="protein sequence ID" value="SDK70336.1"/>
    <property type="molecule type" value="Genomic_DNA"/>
</dbReference>
<proteinExistence type="predicted"/>